<dbReference type="InterPro" id="IPR045526">
    <property type="entry name" value="DUF6471"/>
</dbReference>
<dbReference type="EMBL" id="OCNH01000003">
    <property type="protein sequence ID" value="SOD91687.1"/>
    <property type="molecule type" value="Genomic_DNA"/>
</dbReference>
<organism evidence="2 3">
    <name type="scientific">Spirosoma fluviale</name>
    <dbReference type="NCBI Taxonomy" id="1597977"/>
    <lineage>
        <taxon>Bacteria</taxon>
        <taxon>Pseudomonadati</taxon>
        <taxon>Bacteroidota</taxon>
        <taxon>Cytophagia</taxon>
        <taxon>Cytophagales</taxon>
        <taxon>Cytophagaceae</taxon>
        <taxon>Spirosoma</taxon>
    </lineage>
</organism>
<feature type="domain" description="DUF6471" evidence="1">
    <location>
        <begin position="15"/>
        <end position="78"/>
    </location>
</feature>
<reference evidence="3" key="1">
    <citation type="submission" date="2017-09" db="EMBL/GenBank/DDBJ databases">
        <authorList>
            <person name="Varghese N."/>
            <person name="Submissions S."/>
        </authorList>
    </citation>
    <scope>NUCLEOTIDE SEQUENCE [LARGE SCALE GENOMIC DNA]</scope>
    <source>
        <strain evidence="3">DSM 29961</strain>
    </source>
</reference>
<sequence length="110" mass="12670">MQMKFNLWLMKEIDWNEKAKRLLKSELVRRGVTNESLTSLLEEIGVEETKAGIDSKISRGTFSAAFLLQCLNAIGCKSFVCEIESFEPAYLEEPQTFYKSQKSKPKKTRQ</sequence>
<proteinExistence type="predicted"/>
<name>A0A286G7Z9_9BACT</name>
<protein>
    <recommendedName>
        <fullName evidence="1">DUF6471 domain-containing protein</fullName>
    </recommendedName>
</protein>
<dbReference type="Pfam" id="PF20075">
    <property type="entry name" value="DUF6471"/>
    <property type="match status" value="1"/>
</dbReference>
<keyword evidence="3" id="KW-1185">Reference proteome</keyword>
<accession>A0A286G7Z9</accession>
<dbReference type="Proteomes" id="UP000219452">
    <property type="component" value="Unassembled WGS sequence"/>
</dbReference>
<gene>
    <name evidence="2" type="ORF">SAMN06269250_3589</name>
</gene>
<evidence type="ECO:0000313" key="3">
    <source>
        <dbReference type="Proteomes" id="UP000219452"/>
    </source>
</evidence>
<evidence type="ECO:0000313" key="2">
    <source>
        <dbReference type="EMBL" id="SOD91687.1"/>
    </source>
</evidence>
<dbReference type="AlphaFoldDB" id="A0A286G7Z9"/>
<evidence type="ECO:0000259" key="1">
    <source>
        <dbReference type="Pfam" id="PF20075"/>
    </source>
</evidence>